<dbReference type="Pfam" id="PF02996">
    <property type="entry name" value="Prefoldin"/>
    <property type="match status" value="1"/>
</dbReference>
<reference evidence="4 5" key="1">
    <citation type="submission" date="2024-05" db="EMBL/GenBank/DDBJ databases">
        <authorList>
            <person name="Wallberg A."/>
        </authorList>
    </citation>
    <scope>NUCLEOTIDE SEQUENCE [LARGE SCALE GENOMIC DNA]</scope>
</reference>
<gene>
    <name evidence="4" type="ORF">MNOR_LOCUS38050</name>
</gene>
<dbReference type="PANTHER" id="PTHR12409">
    <property type="entry name" value="PREFOLDIN SUBUNIT 3"/>
    <property type="match status" value="1"/>
</dbReference>
<dbReference type="GO" id="GO:0007021">
    <property type="term" value="P:tubulin complex assembly"/>
    <property type="evidence" value="ECO:0007669"/>
    <property type="project" value="TreeGrafter"/>
</dbReference>
<dbReference type="GO" id="GO:0016272">
    <property type="term" value="C:prefoldin complex"/>
    <property type="evidence" value="ECO:0007669"/>
    <property type="project" value="UniProtKB-UniRule"/>
</dbReference>
<dbReference type="Proteomes" id="UP001497623">
    <property type="component" value="Unassembled WGS sequence"/>
</dbReference>
<proteinExistence type="inferred from homology"/>
<comment type="function">
    <text evidence="3">Binds specifically to cytosolic chaperonin (c-CPN) and transfers target proteins to it. Binds to nascent polypeptide chain and promotes folding in an environment in which there are many competing pathways for nonnative proteins.</text>
</comment>
<dbReference type="PANTHER" id="PTHR12409:SF0">
    <property type="entry name" value="PREFOLDIN SUBUNIT 3"/>
    <property type="match status" value="1"/>
</dbReference>
<sequence>MAGEKEVPLDENKSYMGIPEAQFVEDVDNFMSKDGNDKAETVIKRLDEQLNKYKFMDVHLQARKRKLKTQIPDIKASLGTVKEMKEKIGQGSTDAIETSFLLSDQVYMKAIIPPTDKVCLWLGANVMLEYSLEDAEGLLSKNLSNATKNLGQVEHDLDFLRNQCTTTEVTMARIYNWDVKRRRAAKASA</sequence>
<dbReference type="InterPro" id="IPR004127">
    <property type="entry name" value="Prefoldin_subunit_alpha"/>
</dbReference>
<keyword evidence="2 3" id="KW-0143">Chaperone</keyword>
<dbReference type="Gene3D" id="1.10.287.370">
    <property type="match status" value="1"/>
</dbReference>
<comment type="subunit">
    <text evidence="3">Heterohexamer of two PFD-alpha type and four PFD-beta type subunits.</text>
</comment>
<dbReference type="FunFam" id="1.10.287.370:FF:000001">
    <property type="entry name" value="Prefoldin subunit 3"/>
    <property type="match status" value="1"/>
</dbReference>
<dbReference type="GO" id="GO:0006457">
    <property type="term" value="P:protein folding"/>
    <property type="evidence" value="ECO:0007669"/>
    <property type="project" value="UniProtKB-UniRule"/>
</dbReference>
<dbReference type="InterPro" id="IPR016655">
    <property type="entry name" value="PFD3"/>
</dbReference>
<dbReference type="AlphaFoldDB" id="A0AAV2SP78"/>
<organism evidence="4 5">
    <name type="scientific">Meganyctiphanes norvegica</name>
    <name type="common">Northern krill</name>
    <name type="synonym">Thysanopoda norvegica</name>
    <dbReference type="NCBI Taxonomy" id="48144"/>
    <lineage>
        <taxon>Eukaryota</taxon>
        <taxon>Metazoa</taxon>
        <taxon>Ecdysozoa</taxon>
        <taxon>Arthropoda</taxon>
        <taxon>Crustacea</taxon>
        <taxon>Multicrustacea</taxon>
        <taxon>Malacostraca</taxon>
        <taxon>Eumalacostraca</taxon>
        <taxon>Eucarida</taxon>
        <taxon>Euphausiacea</taxon>
        <taxon>Euphausiidae</taxon>
        <taxon>Meganyctiphanes</taxon>
    </lineage>
</organism>
<dbReference type="GO" id="GO:0007017">
    <property type="term" value="P:microtubule-based process"/>
    <property type="evidence" value="ECO:0007669"/>
    <property type="project" value="TreeGrafter"/>
</dbReference>
<comment type="caution">
    <text evidence="4">The sequence shown here is derived from an EMBL/GenBank/DDBJ whole genome shotgun (WGS) entry which is preliminary data.</text>
</comment>
<dbReference type="EMBL" id="CAXKWB010082419">
    <property type="protein sequence ID" value="CAL4206987.1"/>
    <property type="molecule type" value="Genomic_DNA"/>
</dbReference>
<name>A0AAV2SP78_MEGNR</name>
<evidence type="ECO:0000256" key="3">
    <source>
        <dbReference type="PIRNR" id="PIRNR016396"/>
    </source>
</evidence>
<evidence type="ECO:0000313" key="4">
    <source>
        <dbReference type="EMBL" id="CAL4206987.1"/>
    </source>
</evidence>
<dbReference type="InterPro" id="IPR009053">
    <property type="entry name" value="Prefoldin"/>
</dbReference>
<evidence type="ECO:0000313" key="5">
    <source>
        <dbReference type="Proteomes" id="UP001497623"/>
    </source>
</evidence>
<accession>A0AAV2SP78</accession>
<evidence type="ECO:0000256" key="2">
    <source>
        <dbReference type="ARBA" id="ARBA00023186"/>
    </source>
</evidence>
<dbReference type="GO" id="GO:0005737">
    <property type="term" value="C:cytoplasm"/>
    <property type="evidence" value="ECO:0007669"/>
    <property type="project" value="UniProtKB-ARBA"/>
</dbReference>
<protein>
    <recommendedName>
        <fullName evidence="3">Prefoldin subunit 3</fullName>
    </recommendedName>
</protein>
<dbReference type="GO" id="GO:0015631">
    <property type="term" value="F:tubulin binding"/>
    <property type="evidence" value="ECO:0007669"/>
    <property type="project" value="TreeGrafter"/>
</dbReference>
<evidence type="ECO:0000256" key="1">
    <source>
        <dbReference type="ARBA" id="ARBA00010048"/>
    </source>
</evidence>
<dbReference type="PIRSF" id="PIRSF016396">
    <property type="entry name" value="Prefoldin_subunit_3"/>
    <property type="match status" value="1"/>
</dbReference>
<comment type="similarity">
    <text evidence="1 3">Belongs to the prefoldin subunit alpha family.</text>
</comment>
<dbReference type="SUPFAM" id="SSF46579">
    <property type="entry name" value="Prefoldin"/>
    <property type="match status" value="1"/>
</dbReference>
<keyword evidence="5" id="KW-1185">Reference proteome</keyword>
<dbReference type="CDD" id="cd23156">
    <property type="entry name" value="Prefoldin_3"/>
    <property type="match status" value="1"/>
</dbReference>